<proteinExistence type="predicted"/>
<comment type="caution">
    <text evidence="1">The sequence shown here is derived from an EMBL/GenBank/DDBJ whole genome shotgun (WGS) entry which is preliminary data.</text>
</comment>
<name>A0ABP3ZP29_9ACTN</name>
<keyword evidence="2" id="KW-1185">Reference proteome</keyword>
<dbReference type="EMBL" id="BAAAHQ010000010">
    <property type="protein sequence ID" value="GAA0924060.1"/>
    <property type="molecule type" value="Genomic_DNA"/>
</dbReference>
<gene>
    <name evidence="1" type="ORF">GCM10009560_24370</name>
</gene>
<evidence type="ECO:0008006" key="3">
    <source>
        <dbReference type="Google" id="ProtNLM"/>
    </source>
</evidence>
<dbReference type="RefSeq" id="WP_343949901.1">
    <property type="nucleotide sequence ID" value="NZ_BAAAHQ010000010.1"/>
</dbReference>
<sequence>MTLDSSPDVLVLHAVRVIGFAEAPVLARRYGLDASLTNEALLDAEARGWVGHTSFAGSGGWSLTESGRAEGERRLAAELARVGGADRIRDVYRDFLPLNTLLQQACTDWQLRPAEGNRLAVNDHSDPGWDAGVLDELAIIGRALAPLVARLAGVLARFRGYDTRFRAALVRARAGEGAWVDGSQVDSCHRVWFELHEDLVATLGIDRHTEP</sequence>
<evidence type="ECO:0000313" key="2">
    <source>
        <dbReference type="Proteomes" id="UP001501578"/>
    </source>
</evidence>
<organism evidence="1 2">
    <name type="scientific">Nonomuraea longicatena</name>
    <dbReference type="NCBI Taxonomy" id="83682"/>
    <lineage>
        <taxon>Bacteria</taxon>
        <taxon>Bacillati</taxon>
        <taxon>Actinomycetota</taxon>
        <taxon>Actinomycetes</taxon>
        <taxon>Streptosporangiales</taxon>
        <taxon>Streptosporangiaceae</taxon>
        <taxon>Nonomuraea</taxon>
    </lineage>
</organism>
<evidence type="ECO:0000313" key="1">
    <source>
        <dbReference type="EMBL" id="GAA0924060.1"/>
    </source>
</evidence>
<dbReference type="Proteomes" id="UP001501578">
    <property type="component" value="Unassembled WGS sequence"/>
</dbReference>
<protein>
    <recommendedName>
        <fullName evidence="3">Transcriptional regulator</fullName>
    </recommendedName>
</protein>
<accession>A0ABP3ZP29</accession>
<reference evidence="2" key="1">
    <citation type="journal article" date="2019" name="Int. J. Syst. Evol. Microbiol.">
        <title>The Global Catalogue of Microorganisms (GCM) 10K type strain sequencing project: providing services to taxonomists for standard genome sequencing and annotation.</title>
        <authorList>
            <consortium name="The Broad Institute Genomics Platform"/>
            <consortium name="The Broad Institute Genome Sequencing Center for Infectious Disease"/>
            <person name="Wu L."/>
            <person name="Ma J."/>
        </authorList>
    </citation>
    <scope>NUCLEOTIDE SEQUENCE [LARGE SCALE GENOMIC DNA]</scope>
    <source>
        <strain evidence="2">JCM 11136</strain>
    </source>
</reference>